<accession>A0A437SVP2</accession>
<comment type="caution">
    <text evidence="8">The sequence shown here is derived from an EMBL/GenBank/DDBJ whole genome shotgun (WGS) entry which is preliminary data.</text>
</comment>
<dbReference type="PROSITE" id="PS50847">
    <property type="entry name" value="GRAM_POS_ANCHORING"/>
    <property type="match status" value="1"/>
</dbReference>
<keyword evidence="6" id="KW-0812">Transmembrane</keyword>
<dbReference type="AlphaFoldDB" id="A0A437SVP2"/>
<protein>
    <submittedName>
        <fullName evidence="8">LPXTG cell wall anchor domain-containing protein</fullName>
    </submittedName>
</protein>
<keyword evidence="6" id="KW-1133">Transmembrane helix</keyword>
<feature type="transmembrane region" description="Helical" evidence="6">
    <location>
        <begin position="140"/>
        <end position="159"/>
    </location>
</feature>
<evidence type="ECO:0000256" key="2">
    <source>
        <dbReference type="ARBA" id="ARBA00022525"/>
    </source>
</evidence>
<keyword evidence="9" id="KW-1185">Reference proteome</keyword>
<evidence type="ECO:0000259" key="7">
    <source>
        <dbReference type="PROSITE" id="PS50847"/>
    </source>
</evidence>
<evidence type="ECO:0000256" key="6">
    <source>
        <dbReference type="SAM" id="Phobius"/>
    </source>
</evidence>
<organism evidence="8 9">
    <name type="scientific">Lactobacillus xujianguonis</name>
    <dbReference type="NCBI Taxonomy" id="2495899"/>
    <lineage>
        <taxon>Bacteria</taxon>
        <taxon>Bacillati</taxon>
        <taxon>Bacillota</taxon>
        <taxon>Bacilli</taxon>
        <taxon>Lactobacillales</taxon>
        <taxon>Lactobacillaceae</taxon>
        <taxon>Lactobacillus</taxon>
    </lineage>
</organism>
<dbReference type="Pfam" id="PF00746">
    <property type="entry name" value="Gram_pos_anchor"/>
    <property type="match status" value="1"/>
</dbReference>
<dbReference type="NCBIfam" id="TIGR01167">
    <property type="entry name" value="LPXTG_anchor"/>
    <property type="match status" value="1"/>
</dbReference>
<reference evidence="8 9" key="1">
    <citation type="submission" date="2018-12" db="EMBL/GenBank/DDBJ databases">
        <authorList>
            <person name="Meng J."/>
        </authorList>
    </citation>
    <scope>NUCLEOTIDE SEQUENCE [LARGE SCALE GENOMIC DNA]</scope>
    <source>
        <strain evidence="8 9">HT111-2</strain>
    </source>
</reference>
<evidence type="ECO:0000313" key="9">
    <source>
        <dbReference type="Proteomes" id="UP000288291"/>
    </source>
</evidence>
<keyword evidence="1" id="KW-0134">Cell wall</keyword>
<feature type="domain" description="Gram-positive cocci surface proteins LPxTG" evidence="7">
    <location>
        <begin position="128"/>
        <end position="164"/>
    </location>
</feature>
<keyword evidence="4" id="KW-0572">Peptidoglycan-anchor</keyword>
<dbReference type="InterPro" id="IPR019931">
    <property type="entry name" value="LPXTG_anchor"/>
</dbReference>
<dbReference type="EMBL" id="RXIA01000010">
    <property type="protein sequence ID" value="RVU70989.1"/>
    <property type="molecule type" value="Genomic_DNA"/>
</dbReference>
<evidence type="ECO:0000256" key="5">
    <source>
        <dbReference type="SAM" id="MobiDB-lite"/>
    </source>
</evidence>
<evidence type="ECO:0000256" key="4">
    <source>
        <dbReference type="ARBA" id="ARBA00023088"/>
    </source>
</evidence>
<sequence>MCQKKVSLNLRSWFLTPQTTSPSNNPGTPTNPPTPTNPVVQPSIPVEPLPDKPVIPTGRDKQSSQPKSDIPDSYVTPHSNLVNKNGKNNKTKKTNKTSNHHSNSYTPFATHENHNDHQVPVHSGQTVLPETGEKKSNSNLGIIGLSLAAALALFGLSGYRKHND</sequence>
<proteinExistence type="predicted"/>
<feature type="compositionally biased region" description="Low complexity" evidence="5">
    <location>
        <begin position="16"/>
        <end position="28"/>
    </location>
</feature>
<keyword evidence="2" id="KW-0964">Secreted</keyword>
<evidence type="ECO:0000313" key="8">
    <source>
        <dbReference type="EMBL" id="RVU70989.1"/>
    </source>
</evidence>
<gene>
    <name evidence="8" type="ORF">EJK17_04605</name>
</gene>
<evidence type="ECO:0000256" key="1">
    <source>
        <dbReference type="ARBA" id="ARBA00022512"/>
    </source>
</evidence>
<evidence type="ECO:0000256" key="3">
    <source>
        <dbReference type="ARBA" id="ARBA00022729"/>
    </source>
</evidence>
<name>A0A437SVP2_9LACO</name>
<feature type="region of interest" description="Disordered" evidence="5">
    <location>
        <begin position="1"/>
        <end position="123"/>
    </location>
</feature>
<keyword evidence="3" id="KW-0732">Signal</keyword>
<feature type="compositionally biased region" description="Basic residues" evidence="5">
    <location>
        <begin position="87"/>
        <end position="99"/>
    </location>
</feature>
<dbReference type="Proteomes" id="UP000288291">
    <property type="component" value="Unassembled WGS sequence"/>
</dbReference>
<keyword evidence="6" id="KW-0472">Membrane</keyword>